<gene>
    <name evidence="1" type="ORF">CFAM422_005786</name>
</gene>
<dbReference type="InterPro" id="IPR052579">
    <property type="entry name" value="Zinc_finger_SWIM"/>
</dbReference>
<reference evidence="1 2" key="1">
    <citation type="submission" date="2018-06" db="EMBL/GenBank/DDBJ databases">
        <title>Genome analysis of cellulolytic fungus Trichoderma lentiforme CFAM-422.</title>
        <authorList>
            <person name="Steindorff A.S."/>
            <person name="Formighieri E.F."/>
            <person name="Midorikawa G.E.O."/>
            <person name="Tamietti M.S."/>
            <person name="Ramos E.Z."/>
            <person name="Silva A.S."/>
            <person name="Bon E.P.S."/>
            <person name="Mendes T.D."/>
            <person name="Damaso M.C.T."/>
            <person name="Favaro L.C.L."/>
        </authorList>
    </citation>
    <scope>NUCLEOTIDE SEQUENCE [LARGE SCALE GENOMIC DNA]</scope>
    <source>
        <strain evidence="1 2">CFAM-422</strain>
    </source>
</reference>
<dbReference type="EMBL" id="QLNT01000009">
    <property type="protein sequence ID" value="KAF3072108.1"/>
    <property type="molecule type" value="Genomic_DNA"/>
</dbReference>
<proteinExistence type="predicted"/>
<dbReference type="AlphaFoldDB" id="A0A9P5CEZ7"/>
<accession>A0A9P5CEZ7</accession>
<evidence type="ECO:0000313" key="1">
    <source>
        <dbReference type="EMBL" id="KAF3072108.1"/>
    </source>
</evidence>
<sequence length="196" mass="21843">MPLQPPPTDKHFATSDEAFQALQAHARNEGFAMVKKRPSCYEDGKPRRYDIACVRGNGAYKPKSAGLRKSTTKRTGCPFKMKIVQRKDSDDLWVPGILCGEHNHEPDLPIAFPEHRRGALTDAQKTIIRALLHHSNLSARGIIEVLKHQYPDVLLTEKDIWNLRRESILLGWPIVKDGTTSTTTSTGTTNTGSTST</sequence>
<keyword evidence="2" id="KW-1185">Reference proteome</keyword>
<dbReference type="PANTHER" id="PTHR31569">
    <property type="entry name" value="SWIM-TYPE DOMAIN-CONTAINING PROTEIN"/>
    <property type="match status" value="1"/>
</dbReference>
<comment type="caution">
    <text evidence="1">The sequence shown here is derived from an EMBL/GenBank/DDBJ whole genome shotgun (WGS) entry which is preliminary data.</text>
</comment>
<name>A0A9P5CEZ7_9HYPO</name>
<organism evidence="1 2">
    <name type="scientific">Trichoderma lentiforme</name>
    <dbReference type="NCBI Taxonomy" id="1567552"/>
    <lineage>
        <taxon>Eukaryota</taxon>
        <taxon>Fungi</taxon>
        <taxon>Dikarya</taxon>
        <taxon>Ascomycota</taxon>
        <taxon>Pezizomycotina</taxon>
        <taxon>Sordariomycetes</taxon>
        <taxon>Hypocreomycetidae</taxon>
        <taxon>Hypocreales</taxon>
        <taxon>Hypocreaceae</taxon>
        <taxon>Trichoderma</taxon>
    </lineage>
</organism>
<dbReference type="Proteomes" id="UP000801864">
    <property type="component" value="Unassembled WGS sequence"/>
</dbReference>
<protein>
    <recommendedName>
        <fullName evidence="3">FAR1 domain-containing protein</fullName>
    </recommendedName>
</protein>
<dbReference type="PANTHER" id="PTHR31569:SF4">
    <property type="entry name" value="SWIM-TYPE DOMAIN-CONTAINING PROTEIN"/>
    <property type="match status" value="1"/>
</dbReference>
<evidence type="ECO:0008006" key="3">
    <source>
        <dbReference type="Google" id="ProtNLM"/>
    </source>
</evidence>
<evidence type="ECO:0000313" key="2">
    <source>
        <dbReference type="Proteomes" id="UP000801864"/>
    </source>
</evidence>